<protein>
    <submittedName>
        <fullName evidence="3">DUF3592 domain-containing protein</fullName>
    </submittedName>
</protein>
<keyword evidence="1" id="KW-1133">Transmembrane helix</keyword>
<dbReference type="RefSeq" id="WP_058357006.1">
    <property type="nucleotide sequence ID" value="NZ_CABKVG010000010.1"/>
</dbReference>
<dbReference type="EMBL" id="CP091511">
    <property type="protein sequence ID" value="UOO89305.1"/>
    <property type="molecule type" value="Genomic_DNA"/>
</dbReference>
<dbReference type="Pfam" id="PF12158">
    <property type="entry name" value="DUF3592"/>
    <property type="match status" value="1"/>
</dbReference>
<dbReference type="Proteomes" id="UP000832011">
    <property type="component" value="Chromosome"/>
</dbReference>
<gene>
    <name evidence="3" type="ORF">LVJ82_17980</name>
</gene>
<keyword evidence="1" id="KW-0812">Transmembrane</keyword>
<evidence type="ECO:0000259" key="2">
    <source>
        <dbReference type="Pfam" id="PF12158"/>
    </source>
</evidence>
<evidence type="ECO:0000313" key="4">
    <source>
        <dbReference type="Proteomes" id="UP000832011"/>
    </source>
</evidence>
<keyword evidence="1" id="KW-0472">Membrane</keyword>
<evidence type="ECO:0000313" key="3">
    <source>
        <dbReference type="EMBL" id="UOO89305.1"/>
    </source>
</evidence>
<organism evidence="3 4">
    <name type="scientific">Vitreoscilla massiliensis</name>
    <dbReference type="NCBI Taxonomy" id="1689272"/>
    <lineage>
        <taxon>Bacteria</taxon>
        <taxon>Pseudomonadati</taxon>
        <taxon>Pseudomonadota</taxon>
        <taxon>Betaproteobacteria</taxon>
        <taxon>Neisseriales</taxon>
        <taxon>Neisseriaceae</taxon>
        <taxon>Vitreoscilla</taxon>
    </lineage>
</organism>
<reference evidence="3 4" key="1">
    <citation type="journal article" date="2022" name="Res Sq">
        <title>Evolution of multicellular longitudinally dividing oral cavity symbionts (Neisseriaceae).</title>
        <authorList>
            <person name="Nyongesa S."/>
            <person name="Weber P."/>
            <person name="Bernet E."/>
            <person name="Pullido F."/>
            <person name="Nieckarz M."/>
            <person name="Delaby M."/>
            <person name="Nieves C."/>
            <person name="Viehboeck T."/>
            <person name="Krause N."/>
            <person name="Rivera-Millot A."/>
            <person name="Nakamura A."/>
            <person name="Vischer N."/>
            <person name="VanNieuwenhze M."/>
            <person name="Brun Y."/>
            <person name="Cava F."/>
            <person name="Bulgheresi S."/>
            <person name="Veyrier F."/>
        </authorList>
    </citation>
    <scope>NUCLEOTIDE SEQUENCE [LARGE SCALE GENOMIC DNA]</scope>
    <source>
        <strain evidence="3 4">SN4</strain>
    </source>
</reference>
<dbReference type="InterPro" id="IPR021994">
    <property type="entry name" value="DUF3592"/>
</dbReference>
<feature type="domain" description="DUF3592" evidence="2">
    <location>
        <begin position="42"/>
        <end position="116"/>
    </location>
</feature>
<feature type="transmembrane region" description="Helical" evidence="1">
    <location>
        <begin position="127"/>
        <end position="149"/>
    </location>
</feature>
<keyword evidence="4" id="KW-1185">Reference proteome</keyword>
<accession>A0ABY4E0P0</accession>
<feature type="transmembrane region" description="Helical" evidence="1">
    <location>
        <begin position="6"/>
        <end position="23"/>
    </location>
</feature>
<name>A0ABY4E0P0_9NEIS</name>
<evidence type="ECO:0000256" key="1">
    <source>
        <dbReference type="SAM" id="Phobius"/>
    </source>
</evidence>
<sequence length="157" mass="17837">MGFTMLMVLVVLLLLTAAVLMFYQGRRIGRFYREFERRATATAGVVVEVQWHNSDAERRDQQYHRGAAFTVVEFRLPNGTVMRSRTHTGMNPAPVKVGDTVQILYDPHTPSHMELQQRGGRALMAPLYYTLAAGFAMFALLALLLWVLLKVVMRIPI</sequence>
<proteinExistence type="predicted"/>